<evidence type="ECO:0000313" key="11">
    <source>
        <dbReference type="Proteomes" id="UP001428341"/>
    </source>
</evidence>
<dbReference type="GO" id="GO:0008380">
    <property type="term" value="P:RNA splicing"/>
    <property type="evidence" value="ECO:0007669"/>
    <property type="project" value="UniProtKB-KW"/>
</dbReference>
<accession>A0AAP0MXV1</accession>
<dbReference type="SMART" id="SM00847">
    <property type="entry name" value="HA2"/>
    <property type="match status" value="1"/>
</dbReference>
<dbReference type="InterPro" id="IPR007502">
    <property type="entry name" value="Helicase-assoc_dom"/>
</dbReference>
<comment type="catalytic activity">
    <reaction evidence="8">
        <text>ATP + H2O = ADP + phosphate + H(+)</text>
        <dbReference type="Rhea" id="RHEA:13065"/>
        <dbReference type="ChEBI" id="CHEBI:15377"/>
        <dbReference type="ChEBI" id="CHEBI:15378"/>
        <dbReference type="ChEBI" id="CHEBI:30616"/>
        <dbReference type="ChEBI" id="CHEBI:43474"/>
        <dbReference type="ChEBI" id="CHEBI:456216"/>
        <dbReference type="EC" id="3.6.4.13"/>
    </reaction>
</comment>
<comment type="caution">
    <text evidence="10">The sequence shown here is derived from an EMBL/GenBank/DDBJ whole genome shotgun (WGS) entry which is preliminary data.</text>
</comment>
<proteinExistence type="predicted"/>
<dbReference type="Gene3D" id="3.40.50.300">
    <property type="entry name" value="P-loop containing nucleotide triphosphate hydrolases"/>
    <property type="match status" value="1"/>
</dbReference>
<evidence type="ECO:0000256" key="8">
    <source>
        <dbReference type="ARBA" id="ARBA00047984"/>
    </source>
</evidence>
<evidence type="ECO:0000256" key="7">
    <source>
        <dbReference type="ARBA" id="ARBA00023187"/>
    </source>
</evidence>
<dbReference type="InterPro" id="IPR048333">
    <property type="entry name" value="HA2_WH"/>
</dbReference>
<dbReference type="FunFam" id="1.20.120.1080:FF:000001">
    <property type="entry name" value="Pre-mRNA-splicing factor ATP-dependent RNA helicase"/>
    <property type="match status" value="1"/>
</dbReference>
<keyword evidence="3" id="KW-0547">Nucleotide-binding</keyword>
<evidence type="ECO:0000256" key="2">
    <source>
        <dbReference type="ARBA" id="ARBA00022664"/>
    </source>
</evidence>
<evidence type="ECO:0000313" key="10">
    <source>
        <dbReference type="EMBL" id="KAK9222768.1"/>
    </source>
</evidence>
<dbReference type="GO" id="GO:0071013">
    <property type="term" value="C:catalytic step 2 spliceosome"/>
    <property type="evidence" value="ECO:0007669"/>
    <property type="project" value="TreeGrafter"/>
</dbReference>
<dbReference type="EMBL" id="JBCGBO010000002">
    <property type="protein sequence ID" value="KAK9222768.1"/>
    <property type="molecule type" value="Genomic_DNA"/>
</dbReference>
<dbReference type="InterPro" id="IPR027417">
    <property type="entry name" value="P-loop_NTPase"/>
</dbReference>
<evidence type="ECO:0000256" key="1">
    <source>
        <dbReference type="ARBA" id="ARBA00012552"/>
    </source>
</evidence>
<sequence>MFDGDNFDEFDRELSNKSVVKSAFEMLQEERKTLPIYPFREELLQAVSEYLVLAIVRETGSGKTTQIPQYLYEAGYTKQGKIRCTQLWRVAAMSVAARVSQEMSVKLGHEIHVNKPTGDILVFFTSRDEIEIAEAILKQMTRGFGTKIAELIIYPIYTNLPIELQVKIFEPTPEGARKVVLVTNIAETSLTIDRIKYVVDPGFAKVKSHNPKIGMESLLVNPIFKASVNQCTGRSRRTGPGKWFRLYTLYNYHKDMDDNIMPEIQRTNLANVVLILKCLGIDDLVNFIDPPSEEALLKALELLYALGALNKAGQLTRVGRQMAEFPIDPMLSKTIVASDKYKCSNEIITIAAMLSVGNSIFYRPKDSKYLQTMQE</sequence>
<gene>
    <name evidence="10" type="ORF">WN944_011205</name>
</gene>
<evidence type="ECO:0000256" key="3">
    <source>
        <dbReference type="ARBA" id="ARBA00022741"/>
    </source>
</evidence>
<dbReference type="Pfam" id="PF21010">
    <property type="entry name" value="HA2_C"/>
    <property type="match status" value="1"/>
</dbReference>
<dbReference type="EC" id="3.6.4.13" evidence="1"/>
<dbReference type="Pfam" id="PF04408">
    <property type="entry name" value="WHD_HA2"/>
    <property type="match status" value="1"/>
</dbReference>
<keyword evidence="4" id="KW-0378">Hydrolase</keyword>
<feature type="domain" description="Helicase C-terminal" evidence="9">
    <location>
        <begin position="106"/>
        <end position="280"/>
    </location>
</feature>
<dbReference type="SUPFAM" id="SSF52540">
    <property type="entry name" value="P-loop containing nucleoside triphosphate hydrolases"/>
    <property type="match status" value="1"/>
</dbReference>
<dbReference type="SMART" id="SM00490">
    <property type="entry name" value="HELICc"/>
    <property type="match status" value="1"/>
</dbReference>
<evidence type="ECO:0000259" key="9">
    <source>
        <dbReference type="PROSITE" id="PS51194"/>
    </source>
</evidence>
<dbReference type="GO" id="GO:0003723">
    <property type="term" value="F:RNA binding"/>
    <property type="evidence" value="ECO:0007669"/>
    <property type="project" value="TreeGrafter"/>
</dbReference>
<dbReference type="PANTHER" id="PTHR18934:SF83">
    <property type="entry name" value="PRE-MRNA-SPLICING FACTOR ATP-DEPENDENT RNA HELICASE DHX16"/>
    <property type="match status" value="1"/>
</dbReference>
<dbReference type="GO" id="GO:0006397">
    <property type="term" value="P:mRNA processing"/>
    <property type="evidence" value="ECO:0007669"/>
    <property type="project" value="UniProtKB-KW"/>
</dbReference>
<evidence type="ECO:0000256" key="6">
    <source>
        <dbReference type="ARBA" id="ARBA00022840"/>
    </source>
</evidence>
<dbReference type="AlphaFoldDB" id="A0AAP0MXV1"/>
<dbReference type="GO" id="GO:0003724">
    <property type="term" value="F:RNA helicase activity"/>
    <property type="evidence" value="ECO:0007669"/>
    <property type="project" value="UniProtKB-EC"/>
</dbReference>
<keyword evidence="6" id="KW-0067">ATP-binding</keyword>
<evidence type="ECO:0000256" key="4">
    <source>
        <dbReference type="ARBA" id="ARBA00022801"/>
    </source>
</evidence>
<dbReference type="InterPro" id="IPR001650">
    <property type="entry name" value="Helicase_C-like"/>
</dbReference>
<reference evidence="10 11" key="1">
    <citation type="submission" date="2024-05" db="EMBL/GenBank/DDBJ databases">
        <title>Haplotype-resolved chromosome-level genome assembly of Huyou (Citrus changshanensis).</title>
        <authorList>
            <person name="Miao C."/>
            <person name="Chen W."/>
            <person name="Wu Y."/>
            <person name="Wang L."/>
            <person name="Zhao S."/>
            <person name="Grierson D."/>
            <person name="Xu C."/>
            <person name="Chen K."/>
        </authorList>
    </citation>
    <scope>NUCLEOTIDE SEQUENCE [LARGE SCALE GENOMIC DNA]</scope>
    <source>
        <strain evidence="10">01-14</strain>
        <tissue evidence="10">Leaf</tissue>
    </source>
</reference>
<dbReference type="Proteomes" id="UP001428341">
    <property type="component" value="Unassembled WGS sequence"/>
</dbReference>
<dbReference type="GO" id="GO:0005524">
    <property type="term" value="F:ATP binding"/>
    <property type="evidence" value="ECO:0007669"/>
    <property type="project" value="UniProtKB-KW"/>
</dbReference>
<dbReference type="GO" id="GO:0016787">
    <property type="term" value="F:hydrolase activity"/>
    <property type="evidence" value="ECO:0007669"/>
    <property type="project" value="UniProtKB-KW"/>
</dbReference>
<keyword evidence="11" id="KW-1185">Reference proteome</keyword>
<dbReference type="Gene3D" id="1.20.120.1080">
    <property type="match status" value="1"/>
</dbReference>
<dbReference type="CDD" id="cd18791">
    <property type="entry name" value="SF2_C_RHA"/>
    <property type="match status" value="1"/>
</dbReference>
<dbReference type="PANTHER" id="PTHR18934">
    <property type="entry name" value="ATP-DEPENDENT RNA HELICASE"/>
    <property type="match status" value="1"/>
</dbReference>
<organism evidence="10 11">
    <name type="scientific">Citrus x changshan-huyou</name>
    <dbReference type="NCBI Taxonomy" id="2935761"/>
    <lineage>
        <taxon>Eukaryota</taxon>
        <taxon>Viridiplantae</taxon>
        <taxon>Streptophyta</taxon>
        <taxon>Embryophyta</taxon>
        <taxon>Tracheophyta</taxon>
        <taxon>Spermatophyta</taxon>
        <taxon>Magnoliopsida</taxon>
        <taxon>eudicotyledons</taxon>
        <taxon>Gunneridae</taxon>
        <taxon>Pentapetalae</taxon>
        <taxon>rosids</taxon>
        <taxon>malvids</taxon>
        <taxon>Sapindales</taxon>
        <taxon>Rutaceae</taxon>
        <taxon>Aurantioideae</taxon>
        <taxon>Citrus</taxon>
    </lineage>
</organism>
<evidence type="ECO:0000256" key="5">
    <source>
        <dbReference type="ARBA" id="ARBA00022806"/>
    </source>
</evidence>
<name>A0AAP0MXV1_9ROSI</name>
<dbReference type="Pfam" id="PF00271">
    <property type="entry name" value="Helicase_C"/>
    <property type="match status" value="1"/>
</dbReference>
<dbReference type="PROSITE" id="PS51194">
    <property type="entry name" value="HELICASE_CTER"/>
    <property type="match status" value="1"/>
</dbReference>
<keyword evidence="5" id="KW-0347">Helicase</keyword>
<keyword evidence="7" id="KW-0508">mRNA splicing</keyword>
<keyword evidence="2" id="KW-0507">mRNA processing</keyword>
<protein>
    <recommendedName>
        <fullName evidence="1">RNA helicase</fullName>
        <ecNumber evidence="1">3.6.4.13</ecNumber>
    </recommendedName>
</protein>